<dbReference type="InterPro" id="IPR050410">
    <property type="entry name" value="CCR4/nocturin_mRNA_transcr"/>
</dbReference>
<sequence>MVLVTMQPSPRLPVRLITHNIRYATTSPSPNELPWAERRSHLFSQLTFTTAGRDTALVCLQEVLHAQLLDVAAALGPSWAHVGVGRDDGATKGEHSPVFYRRDVWRAERTQTYWLSKTPSEPSRGWDAALPRVVTAVRLRHKAAGTAVVVMSTHLDHRGEVARRESAGVLLAVAEEWGTDDDGQRLPVFLGGDFNSAPGEGAYEGITKPGEGAGMRDISTVIPEDKRYGYKDVTYTSFGEPNETPKRIDFLFVKDDAAQVKFVTFGVLSNRFDDKIFLSDHRAVVADVEIPVEA</sequence>
<dbReference type="AlphaFoldDB" id="A0A4P7MWT6"/>
<accession>A0A4P7MWT6</accession>
<dbReference type="GO" id="GO:0000175">
    <property type="term" value="F:3'-5'-RNA exonuclease activity"/>
    <property type="evidence" value="ECO:0007669"/>
    <property type="project" value="TreeGrafter"/>
</dbReference>
<dbReference type="PANTHER" id="PTHR12121:SF36">
    <property type="entry name" value="ENDONUCLEASE_EXONUCLEASE_PHOSPHATASE DOMAIN-CONTAINING PROTEIN"/>
    <property type="match status" value="1"/>
</dbReference>
<gene>
    <name evidence="1" type="ORF">PoMZ_10209</name>
</gene>
<reference evidence="1 2" key="1">
    <citation type="journal article" date="2019" name="Mol. Biol. Evol.">
        <title>Blast fungal genomes show frequent chromosomal changes, gene gains and losses, and effector gene turnover.</title>
        <authorList>
            <person name="Gomez Luciano L.B."/>
            <person name="Jason Tsai I."/>
            <person name="Chuma I."/>
            <person name="Tosa Y."/>
            <person name="Chen Y.H."/>
            <person name="Li J.Y."/>
            <person name="Li M.Y."/>
            <person name="Jade Lu M.Y."/>
            <person name="Nakayashiki H."/>
            <person name="Li W.H."/>
        </authorList>
    </citation>
    <scope>NUCLEOTIDE SEQUENCE [LARGE SCALE GENOMIC DNA]</scope>
    <source>
        <strain evidence="1">MZ5-1-6</strain>
    </source>
</reference>
<evidence type="ECO:0000313" key="1">
    <source>
        <dbReference type="EMBL" id="QBZ54509.1"/>
    </source>
</evidence>
<proteinExistence type="predicted"/>
<dbReference type="InterPro" id="IPR036691">
    <property type="entry name" value="Endo/exonu/phosph_ase_sf"/>
</dbReference>
<dbReference type="Pfam" id="PF03372">
    <property type="entry name" value="Exo_endo_phos"/>
    <property type="match status" value="1"/>
</dbReference>
<dbReference type="Gene3D" id="3.60.10.10">
    <property type="entry name" value="Endonuclease/exonuclease/phosphatase"/>
    <property type="match status" value="1"/>
</dbReference>
<dbReference type="EMBL" id="CP034204">
    <property type="protein sequence ID" value="QBZ54509.1"/>
    <property type="molecule type" value="Genomic_DNA"/>
</dbReference>
<protein>
    <submittedName>
        <fullName evidence="1">Uncharacterized protein</fullName>
    </submittedName>
</protein>
<dbReference type="Proteomes" id="UP000294847">
    <property type="component" value="Chromosome 1"/>
</dbReference>
<evidence type="ECO:0000313" key="2">
    <source>
        <dbReference type="Proteomes" id="UP000294847"/>
    </source>
</evidence>
<organism evidence="1 2">
    <name type="scientific">Pyricularia oryzae</name>
    <name type="common">Rice blast fungus</name>
    <name type="synonym">Magnaporthe oryzae</name>
    <dbReference type="NCBI Taxonomy" id="318829"/>
    <lineage>
        <taxon>Eukaryota</taxon>
        <taxon>Fungi</taxon>
        <taxon>Dikarya</taxon>
        <taxon>Ascomycota</taxon>
        <taxon>Pezizomycotina</taxon>
        <taxon>Sordariomycetes</taxon>
        <taxon>Sordariomycetidae</taxon>
        <taxon>Magnaporthales</taxon>
        <taxon>Pyriculariaceae</taxon>
        <taxon>Pyricularia</taxon>
    </lineage>
</organism>
<dbReference type="PANTHER" id="PTHR12121">
    <property type="entry name" value="CARBON CATABOLITE REPRESSOR PROTEIN 4"/>
    <property type="match status" value="1"/>
</dbReference>
<dbReference type="CDD" id="cd09083">
    <property type="entry name" value="EEP-1"/>
    <property type="match status" value="1"/>
</dbReference>
<name>A0A4P7MWT6_PYROR</name>
<dbReference type="InterPro" id="IPR005135">
    <property type="entry name" value="Endo/exonuclease/phosphatase"/>
</dbReference>
<dbReference type="SUPFAM" id="SSF56219">
    <property type="entry name" value="DNase I-like"/>
    <property type="match status" value="1"/>
</dbReference>